<dbReference type="Proteomes" id="UP001162483">
    <property type="component" value="Unassembled WGS sequence"/>
</dbReference>
<protein>
    <submittedName>
        <fullName evidence="1">Uncharacterized protein</fullName>
    </submittedName>
</protein>
<keyword evidence="2" id="KW-1185">Reference proteome</keyword>
<accession>A0ABN9BNN2</accession>
<gene>
    <name evidence="1" type="ORF">SPARVUS_LOCUS3296473</name>
</gene>
<evidence type="ECO:0000313" key="1">
    <source>
        <dbReference type="EMBL" id="CAI9549178.1"/>
    </source>
</evidence>
<reference evidence="1" key="1">
    <citation type="submission" date="2023-05" db="EMBL/GenBank/DDBJ databases">
        <authorList>
            <person name="Stuckert A."/>
        </authorList>
    </citation>
    <scope>NUCLEOTIDE SEQUENCE</scope>
</reference>
<sequence length="24" mass="2596">MFFPDVPSLQTSEISHGGEAVFLS</sequence>
<name>A0ABN9BNN2_9NEOB</name>
<comment type="caution">
    <text evidence="1">The sequence shown here is derived from an EMBL/GenBank/DDBJ whole genome shotgun (WGS) entry which is preliminary data.</text>
</comment>
<dbReference type="EMBL" id="CATNWA010005011">
    <property type="protein sequence ID" value="CAI9549178.1"/>
    <property type="molecule type" value="Genomic_DNA"/>
</dbReference>
<evidence type="ECO:0000313" key="2">
    <source>
        <dbReference type="Proteomes" id="UP001162483"/>
    </source>
</evidence>
<organism evidence="1 2">
    <name type="scientific">Staurois parvus</name>
    <dbReference type="NCBI Taxonomy" id="386267"/>
    <lineage>
        <taxon>Eukaryota</taxon>
        <taxon>Metazoa</taxon>
        <taxon>Chordata</taxon>
        <taxon>Craniata</taxon>
        <taxon>Vertebrata</taxon>
        <taxon>Euteleostomi</taxon>
        <taxon>Amphibia</taxon>
        <taxon>Batrachia</taxon>
        <taxon>Anura</taxon>
        <taxon>Neobatrachia</taxon>
        <taxon>Ranoidea</taxon>
        <taxon>Ranidae</taxon>
        <taxon>Staurois</taxon>
    </lineage>
</organism>
<proteinExistence type="predicted"/>